<feature type="signal peptide" evidence="1">
    <location>
        <begin position="1"/>
        <end position="20"/>
    </location>
</feature>
<proteinExistence type="predicted"/>
<keyword evidence="3" id="KW-1185">Reference proteome</keyword>
<organism evidence="2 3">
    <name type="scientific">Chitinophaga nivalis</name>
    <dbReference type="NCBI Taxonomy" id="2991709"/>
    <lineage>
        <taxon>Bacteria</taxon>
        <taxon>Pseudomonadati</taxon>
        <taxon>Bacteroidota</taxon>
        <taxon>Chitinophagia</taxon>
        <taxon>Chitinophagales</taxon>
        <taxon>Chitinophagaceae</taxon>
        <taxon>Chitinophaga</taxon>
    </lineage>
</organism>
<evidence type="ECO:0000313" key="2">
    <source>
        <dbReference type="EMBL" id="MCW3486165.1"/>
    </source>
</evidence>
<keyword evidence="1" id="KW-0732">Signal</keyword>
<comment type="caution">
    <text evidence="2">The sequence shown here is derived from an EMBL/GenBank/DDBJ whole genome shotgun (WGS) entry which is preliminary data.</text>
</comment>
<dbReference type="EMBL" id="JAPDNS010000002">
    <property type="protein sequence ID" value="MCW3486165.1"/>
    <property type="molecule type" value="Genomic_DNA"/>
</dbReference>
<dbReference type="RefSeq" id="WP_264732981.1">
    <property type="nucleotide sequence ID" value="NZ_JAPDNR010000001.1"/>
</dbReference>
<reference evidence="2 3" key="1">
    <citation type="submission" date="2022-10" db="EMBL/GenBank/DDBJ databases">
        <title>Chitinophaga nivalis PC15 sp. nov., isolated from Pyeongchang county, South Korea.</title>
        <authorList>
            <person name="Trinh H.N."/>
        </authorList>
    </citation>
    <scope>NUCLEOTIDE SEQUENCE [LARGE SCALE GENOMIC DNA]</scope>
    <source>
        <strain evidence="2 3">PC14</strain>
    </source>
</reference>
<gene>
    <name evidence="2" type="ORF">OL497_19845</name>
</gene>
<evidence type="ECO:0000256" key="1">
    <source>
        <dbReference type="SAM" id="SignalP"/>
    </source>
</evidence>
<accession>A0ABT3IQA8</accession>
<dbReference type="Proteomes" id="UP001207742">
    <property type="component" value="Unassembled WGS sequence"/>
</dbReference>
<sequence length="290" mass="32693">MKRFSFFLYLVLSGAATSYAQTRASTWNLQPGESRYIFTDTAYVRTGPDTRQTIADTLFAGDEIIVREILEKPLALKGFTAPWLQISYKKDSVEKNGFLWQGLVSLTPLRRGDIRFIFGIDRRFTKTYQDNGVPYEASEILIRLKAVTGGTSIHSAEFRITDEETLNYTDGRIMSGLGLTNVRNIIVLTFSGAACGIPTNHYYFAWLQDNRLVRLPGRTDESDAGVYYHEERFVFPAEKGGQPDQIILNIEDASNEDEKVDKTGNPIYIIKKSQQRFGWNGGNGTFGPLP</sequence>
<feature type="chain" id="PRO_5047490757" description="SH3b domain-containing protein" evidence="1">
    <location>
        <begin position="21"/>
        <end position="290"/>
    </location>
</feature>
<name>A0ABT3IQA8_9BACT</name>
<evidence type="ECO:0000313" key="3">
    <source>
        <dbReference type="Proteomes" id="UP001207742"/>
    </source>
</evidence>
<evidence type="ECO:0008006" key="4">
    <source>
        <dbReference type="Google" id="ProtNLM"/>
    </source>
</evidence>
<protein>
    <recommendedName>
        <fullName evidence="4">SH3b domain-containing protein</fullName>
    </recommendedName>
</protein>